<dbReference type="EMBL" id="FPLJ01000131">
    <property type="protein sequence ID" value="SGZ02330.1"/>
    <property type="molecule type" value="Genomic_DNA"/>
</dbReference>
<organism evidence="2 3">
    <name type="scientific">Moritella viscosa</name>
    <dbReference type="NCBI Taxonomy" id="80854"/>
    <lineage>
        <taxon>Bacteria</taxon>
        <taxon>Pseudomonadati</taxon>
        <taxon>Pseudomonadota</taxon>
        <taxon>Gammaproteobacteria</taxon>
        <taxon>Alteromonadales</taxon>
        <taxon>Moritellaceae</taxon>
        <taxon>Moritella</taxon>
    </lineage>
</organism>
<feature type="region of interest" description="Disordered" evidence="1">
    <location>
        <begin position="23"/>
        <end position="49"/>
    </location>
</feature>
<keyword evidence="3" id="KW-1185">Reference proteome</keyword>
<accession>A0ABY1HJG6</accession>
<evidence type="ECO:0000256" key="1">
    <source>
        <dbReference type="SAM" id="MobiDB-lite"/>
    </source>
</evidence>
<name>A0ABY1HJG6_9GAMM</name>
<dbReference type="Proteomes" id="UP000182660">
    <property type="component" value="Unassembled WGS sequence"/>
</dbReference>
<gene>
    <name evidence="2" type="ORF">MT2528_4372</name>
</gene>
<evidence type="ECO:0000313" key="3">
    <source>
        <dbReference type="Proteomes" id="UP000182660"/>
    </source>
</evidence>
<protein>
    <submittedName>
        <fullName evidence="2">Uncharacterized protein</fullName>
    </submittedName>
</protein>
<sequence length="49" mass="5627">MKSLKTLFTIMQKSEYLCSEQGFFSRSDSPSPPHQNSALQINEIKEVHN</sequence>
<comment type="caution">
    <text evidence="2">The sequence shown here is derived from an EMBL/GenBank/DDBJ whole genome shotgun (WGS) entry which is preliminary data.</text>
</comment>
<evidence type="ECO:0000313" key="2">
    <source>
        <dbReference type="EMBL" id="SGZ02330.1"/>
    </source>
</evidence>
<proteinExistence type="predicted"/>
<feature type="compositionally biased region" description="Polar residues" evidence="1">
    <location>
        <begin position="23"/>
        <end position="40"/>
    </location>
</feature>
<reference evidence="2 3" key="1">
    <citation type="submission" date="2016-11" db="EMBL/GenBank/DDBJ databases">
        <authorList>
            <person name="Klemetsen T."/>
        </authorList>
    </citation>
    <scope>NUCLEOTIDE SEQUENCE [LARGE SCALE GENOMIC DNA]</scope>
    <source>
        <strain evidence="2">MT 2528</strain>
    </source>
</reference>